<reference evidence="1 2" key="1">
    <citation type="submission" date="2018-06" db="EMBL/GenBank/DDBJ databases">
        <title>Genomic Encyclopedia of Type Strains, Phase III (KMG-III): the genomes of soil and plant-associated and newly described type strains.</title>
        <authorList>
            <person name="Whitman W."/>
        </authorList>
    </citation>
    <scope>NUCLEOTIDE SEQUENCE [LARGE SCALE GENOMIC DNA]</scope>
    <source>
        <strain evidence="1 2">ORS 1419</strain>
    </source>
</reference>
<comment type="caution">
    <text evidence="1">The sequence shown here is derived from an EMBL/GenBank/DDBJ whole genome shotgun (WGS) entry which is preliminary data.</text>
</comment>
<keyword evidence="2" id="KW-1185">Reference proteome</keyword>
<dbReference type="Proteomes" id="UP000247454">
    <property type="component" value="Unassembled WGS sequence"/>
</dbReference>
<protein>
    <submittedName>
        <fullName evidence="1">Uncharacterized protein</fullName>
    </submittedName>
</protein>
<name>A0A318TAW9_9HYPH</name>
<organism evidence="1 2">
    <name type="scientific">Phyllobacterium leguminum</name>
    <dbReference type="NCBI Taxonomy" id="314237"/>
    <lineage>
        <taxon>Bacteria</taxon>
        <taxon>Pseudomonadati</taxon>
        <taxon>Pseudomonadota</taxon>
        <taxon>Alphaproteobacteria</taxon>
        <taxon>Hyphomicrobiales</taxon>
        <taxon>Phyllobacteriaceae</taxon>
        <taxon>Phyllobacterium</taxon>
    </lineage>
</organism>
<proteinExistence type="predicted"/>
<dbReference type="EMBL" id="QJTF01000001">
    <property type="protein sequence ID" value="PYE90355.1"/>
    <property type="molecule type" value="Genomic_DNA"/>
</dbReference>
<dbReference type="AlphaFoldDB" id="A0A318TAW9"/>
<evidence type="ECO:0000313" key="1">
    <source>
        <dbReference type="EMBL" id="PYE90355.1"/>
    </source>
</evidence>
<accession>A0A318TAW9</accession>
<gene>
    <name evidence="1" type="ORF">C7477_10126</name>
</gene>
<evidence type="ECO:0000313" key="2">
    <source>
        <dbReference type="Proteomes" id="UP000247454"/>
    </source>
</evidence>
<sequence>MDVLLGWVMLHDELVRHHRKRKSNPLDDPLDRPEWQFLRWFWSIPRGL</sequence>